<accession>A0A5N5FQS1</accession>
<comment type="caution">
    <text evidence="1">The sequence shown here is derived from an EMBL/GenBank/DDBJ whole genome shotgun (WGS) entry which is preliminary data.</text>
</comment>
<organism evidence="1 2">
    <name type="scientific">Pyrus ussuriensis x Pyrus communis</name>
    <dbReference type="NCBI Taxonomy" id="2448454"/>
    <lineage>
        <taxon>Eukaryota</taxon>
        <taxon>Viridiplantae</taxon>
        <taxon>Streptophyta</taxon>
        <taxon>Embryophyta</taxon>
        <taxon>Tracheophyta</taxon>
        <taxon>Spermatophyta</taxon>
        <taxon>Magnoliopsida</taxon>
        <taxon>eudicotyledons</taxon>
        <taxon>Gunneridae</taxon>
        <taxon>Pentapetalae</taxon>
        <taxon>rosids</taxon>
        <taxon>fabids</taxon>
        <taxon>Rosales</taxon>
        <taxon>Rosaceae</taxon>
        <taxon>Amygdaloideae</taxon>
        <taxon>Maleae</taxon>
        <taxon>Pyrus</taxon>
    </lineage>
</organism>
<sequence>MDEVEECIKCVLQSTYPACCMHRILDSQASTHAKNECRGDENASLDVLVHEKRHDQE</sequence>
<dbReference type="AlphaFoldDB" id="A0A5N5FQS1"/>
<gene>
    <name evidence="1" type="ORF">D8674_005196</name>
</gene>
<reference evidence="1 2" key="1">
    <citation type="submission" date="2019-09" db="EMBL/GenBank/DDBJ databases">
        <authorList>
            <person name="Ou C."/>
        </authorList>
    </citation>
    <scope>NUCLEOTIDE SEQUENCE [LARGE SCALE GENOMIC DNA]</scope>
    <source>
        <strain evidence="1">S2</strain>
        <tissue evidence="1">Leaf</tissue>
    </source>
</reference>
<dbReference type="EMBL" id="SMOL01000559">
    <property type="protein sequence ID" value="KAB2605479.1"/>
    <property type="molecule type" value="Genomic_DNA"/>
</dbReference>
<evidence type="ECO:0000313" key="1">
    <source>
        <dbReference type="EMBL" id="KAB2605479.1"/>
    </source>
</evidence>
<protein>
    <submittedName>
        <fullName evidence="1">Uncharacterized protein</fullName>
    </submittedName>
</protein>
<proteinExistence type="predicted"/>
<reference evidence="1 2" key="3">
    <citation type="submission" date="2019-11" db="EMBL/GenBank/DDBJ databases">
        <title>A de novo genome assembly of a pear dwarfing rootstock.</title>
        <authorList>
            <person name="Wang F."/>
            <person name="Wang J."/>
            <person name="Li S."/>
            <person name="Zhang Y."/>
            <person name="Fang M."/>
            <person name="Ma L."/>
            <person name="Zhao Y."/>
            <person name="Jiang S."/>
        </authorList>
    </citation>
    <scope>NUCLEOTIDE SEQUENCE [LARGE SCALE GENOMIC DNA]</scope>
    <source>
        <strain evidence="1">S2</strain>
        <tissue evidence="1">Leaf</tissue>
    </source>
</reference>
<name>A0A5N5FQS1_9ROSA</name>
<keyword evidence="2" id="KW-1185">Reference proteome</keyword>
<evidence type="ECO:0000313" key="2">
    <source>
        <dbReference type="Proteomes" id="UP000327157"/>
    </source>
</evidence>
<reference evidence="2" key="2">
    <citation type="submission" date="2019-10" db="EMBL/GenBank/DDBJ databases">
        <title>A de novo genome assembly of a pear dwarfing rootstock.</title>
        <authorList>
            <person name="Wang F."/>
            <person name="Wang J."/>
            <person name="Li S."/>
            <person name="Zhang Y."/>
            <person name="Fang M."/>
            <person name="Ma L."/>
            <person name="Zhao Y."/>
            <person name="Jiang S."/>
        </authorList>
    </citation>
    <scope>NUCLEOTIDE SEQUENCE [LARGE SCALE GENOMIC DNA]</scope>
</reference>
<dbReference type="Proteomes" id="UP000327157">
    <property type="component" value="Chromosome 11"/>
</dbReference>